<name>A0ABQ4NR08_9RHOB</name>
<comment type="caution">
    <text evidence="2">The sequence shown here is derived from an EMBL/GenBank/DDBJ whole genome shotgun (WGS) entry which is preliminary data.</text>
</comment>
<feature type="transmembrane region" description="Helical" evidence="1">
    <location>
        <begin position="65"/>
        <end position="82"/>
    </location>
</feature>
<feature type="transmembrane region" description="Helical" evidence="1">
    <location>
        <begin position="36"/>
        <end position="58"/>
    </location>
</feature>
<evidence type="ECO:0000256" key="1">
    <source>
        <dbReference type="SAM" id="Phobius"/>
    </source>
</evidence>
<reference evidence="2 3" key="1">
    <citation type="submission" date="2021-05" db="EMBL/GenBank/DDBJ databases">
        <title>Bacteria Genome sequencing.</title>
        <authorList>
            <person name="Takabe Y."/>
            <person name="Nakajima Y."/>
            <person name="Suzuki S."/>
            <person name="Shiozaki T."/>
        </authorList>
    </citation>
    <scope>NUCLEOTIDE SEQUENCE [LARGE SCALE GENOMIC DNA]</scope>
    <source>
        <strain evidence="2 3">AI_62</strain>
    </source>
</reference>
<keyword evidence="3" id="KW-1185">Reference proteome</keyword>
<keyword evidence="1" id="KW-0812">Transmembrane</keyword>
<sequence>MSDPIARAGLSALIILQAVMLTALYAGVPPHPPAATPLFAMAPWLGAALALAAAALILGPTSSGLGRSVAGLAALMALVSYGPHKLLDAQIAGIWPSVCLGMAAAGAVVACALRGSAHRSTAR</sequence>
<dbReference type="RefSeq" id="WP_220750215.1">
    <property type="nucleotide sequence ID" value="NZ_BPFH01000007.1"/>
</dbReference>
<dbReference type="EMBL" id="BPFH01000007">
    <property type="protein sequence ID" value="GIT96720.1"/>
    <property type="molecule type" value="Genomic_DNA"/>
</dbReference>
<feature type="transmembrane region" description="Helical" evidence="1">
    <location>
        <begin position="94"/>
        <end position="113"/>
    </location>
</feature>
<protein>
    <submittedName>
        <fullName evidence="2">Uncharacterized protein</fullName>
    </submittedName>
</protein>
<accession>A0ABQ4NR08</accession>
<evidence type="ECO:0000313" key="3">
    <source>
        <dbReference type="Proteomes" id="UP000786693"/>
    </source>
</evidence>
<gene>
    <name evidence="2" type="ORF">JANAI62_33430</name>
</gene>
<evidence type="ECO:0000313" key="2">
    <source>
        <dbReference type="EMBL" id="GIT96720.1"/>
    </source>
</evidence>
<organism evidence="2 3">
    <name type="scientific">Jannaschia pagri</name>
    <dbReference type="NCBI Taxonomy" id="2829797"/>
    <lineage>
        <taxon>Bacteria</taxon>
        <taxon>Pseudomonadati</taxon>
        <taxon>Pseudomonadota</taxon>
        <taxon>Alphaproteobacteria</taxon>
        <taxon>Rhodobacterales</taxon>
        <taxon>Roseobacteraceae</taxon>
        <taxon>Jannaschia</taxon>
    </lineage>
</organism>
<keyword evidence="1" id="KW-0472">Membrane</keyword>
<dbReference type="Proteomes" id="UP000786693">
    <property type="component" value="Unassembled WGS sequence"/>
</dbReference>
<keyword evidence="1" id="KW-1133">Transmembrane helix</keyword>
<proteinExistence type="predicted"/>